<dbReference type="AlphaFoldDB" id="A0A5M6CNQ3"/>
<accession>A0A5M6CNQ3</accession>
<evidence type="ECO:0000313" key="2">
    <source>
        <dbReference type="EMBL" id="KAA5534905.1"/>
    </source>
</evidence>
<keyword evidence="3" id="KW-1185">Reference proteome</keyword>
<sequence length="273" mass="30211">MKTINKLFILSISLLSVFASCKKEKKEPVFDDKDLAPLSIEFDNIVGGKNLILNSETYTNAAGEDYKISLLEYYISNIKVRKADGTEYVVPQDNSYFLIKEGDEDHEEALVNVPEGDYTSLAFTVGIDSLRSTMDVSKRTGVLDPASPENDGLYWGWNSGYIFFKMEGTSSAAPVDGSGQHIFRYHIGGFGGYSSPTINNIKTITLDLTERGPALVRKDKKSNIHLMVDIDKVLSGATTVSIAANPSVMFSDYSVNIANNYATMFRHDHTENE</sequence>
<dbReference type="InterPro" id="IPR046863">
    <property type="entry name" value="MbnP-like_dom"/>
</dbReference>
<reference evidence="2 3" key="1">
    <citation type="submission" date="2019-09" db="EMBL/GenBank/DDBJ databases">
        <title>Genome sequence and assembly of Taibaiella sp.</title>
        <authorList>
            <person name="Chhetri G."/>
        </authorList>
    </citation>
    <scope>NUCLEOTIDE SEQUENCE [LARGE SCALE GENOMIC DNA]</scope>
    <source>
        <strain evidence="2 3">KVB11</strain>
    </source>
</reference>
<evidence type="ECO:0000313" key="3">
    <source>
        <dbReference type="Proteomes" id="UP000323632"/>
    </source>
</evidence>
<dbReference type="Proteomes" id="UP000323632">
    <property type="component" value="Unassembled WGS sequence"/>
</dbReference>
<protein>
    <recommendedName>
        <fullName evidence="1">Copper-binding protein MbnP-like domain-containing protein</fullName>
    </recommendedName>
</protein>
<gene>
    <name evidence="2" type="ORF">F0919_09905</name>
</gene>
<dbReference type="EMBL" id="VWSH01000002">
    <property type="protein sequence ID" value="KAA5534905.1"/>
    <property type="molecule type" value="Genomic_DNA"/>
</dbReference>
<feature type="domain" description="Copper-binding protein MbnP-like" evidence="1">
    <location>
        <begin position="37"/>
        <end position="249"/>
    </location>
</feature>
<dbReference type="RefSeq" id="WP_150032584.1">
    <property type="nucleotide sequence ID" value="NZ_VWSH01000002.1"/>
</dbReference>
<dbReference type="Pfam" id="PF20243">
    <property type="entry name" value="MbnP"/>
    <property type="match status" value="1"/>
</dbReference>
<comment type="caution">
    <text evidence="2">The sequence shown here is derived from an EMBL/GenBank/DDBJ whole genome shotgun (WGS) entry which is preliminary data.</text>
</comment>
<name>A0A5M6CNQ3_9BACT</name>
<dbReference type="PROSITE" id="PS51257">
    <property type="entry name" value="PROKAR_LIPOPROTEIN"/>
    <property type="match status" value="1"/>
</dbReference>
<organism evidence="2 3">
    <name type="scientific">Taibaiella lutea</name>
    <dbReference type="NCBI Taxonomy" id="2608001"/>
    <lineage>
        <taxon>Bacteria</taxon>
        <taxon>Pseudomonadati</taxon>
        <taxon>Bacteroidota</taxon>
        <taxon>Chitinophagia</taxon>
        <taxon>Chitinophagales</taxon>
        <taxon>Chitinophagaceae</taxon>
        <taxon>Taibaiella</taxon>
    </lineage>
</organism>
<proteinExistence type="predicted"/>
<evidence type="ECO:0000259" key="1">
    <source>
        <dbReference type="Pfam" id="PF20243"/>
    </source>
</evidence>